<dbReference type="InterPro" id="IPR004158">
    <property type="entry name" value="DUF247_pln"/>
</dbReference>
<keyword evidence="3" id="KW-1185">Reference proteome</keyword>
<name>A0AA89ACC6_9ASTE</name>
<dbReference type="PANTHER" id="PTHR31549:SF180">
    <property type="match status" value="1"/>
</dbReference>
<sequence>MSLYSILSSSDSEERWVNRISQYFEKEVVIHNVPVSVFSVPKAISAVKPEAYTPHVVAFGPYHHMQPKLYQMEKYKLAAIKSFLTLEQILNFQELVIEKMKKLEPVIRACYHKYLDHDGDALAWIVVIDGLFLLDILRGYGHVKRSQHKNLKQDAVLCRDVMMLENQIPVILLKEIRKNLQLTSAHDGDDLELFLMLRGFCQLHSPLKLARVSSTSPYSSFLHLLDLMYLLIVNHQATTTRPLEQAFCLEKTDGRADAVQHQSEEEGNDVILDVGEIVEMGKHLGIVRSVLKPVKVIQDMPWEKISNLLGLKMGNEHDKDNHPTVEEITIPSVSHLSKFAGVKFSHTAGSIGDMRFVQGEATLYLPIITLNANSEVVLRNLVAYELALSNSTGKLAQYVDFMCGIVDTAEDAQLLREKDIIRGDLSNEEIADLFNGMNRLSAKARNKTVDKINEYYNKRPMVKGYNFVKKRVFASWRILTLCSTILLLFFLMNSFCQVYGCPQFFGRIR</sequence>
<evidence type="ECO:0000313" key="3">
    <source>
        <dbReference type="Proteomes" id="UP001188597"/>
    </source>
</evidence>
<keyword evidence="1" id="KW-0472">Membrane</keyword>
<reference evidence="2" key="1">
    <citation type="submission" date="2022-12" db="EMBL/GenBank/DDBJ databases">
        <title>Draft genome assemblies for two species of Escallonia (Escalloniales).</title>
        <authorList>
            <person name="Chanderbali A."/>
            <person name="Dervinis C."/>
            <person name="Anghel I."/>
            <person name="Soltis D."/>
            <person name="Soltis P."/>
            <person name="Zapata F."/>
        </authorList>
    </citation>
    <scope>NUCLEOTIDE SEQUENCE</scope>
    <source>
        <strain evidence="2">UCBG64.0493</strain>
        <tissue evidence="2">Leaf</tissue>
    </source>
</reference>
<feature type="transmembrane region" description="Helical" evidence="1">
    <location>
        <begin position="478"/>
        <end position="500"/>
    </location>
</feature>
<evidence type="ECO:0000313" key="2">
    <source>
        <dbReference type="EMBL" id="KAK2997737.1"/>
    </source>
</evidence>
<dbReference type="AlphaFoldDB" id="A0AA89ACC6"/>
<protein>
    <submittedName>
        <fullName evidence="2">Uncharacterized protein</fullName>
    </submittedName>
</protein>
<dbReference type="Pfam" id="PF03140">
    <property type="entry name" value="DUF247"/>
    <property type="match status" value="1"/>
</dbReference>
<proteinExistence type="predicted"/>
<evidence type="ECO:0000256" key="1">
    <source>
        <dbReference type="SAM" id="Phobius"/>
    </source>
</evidence>
<dbReference type="PANTHER" id="PTHR31549">
    <property type="entry name" value="PROTEIN, PUTATIVE (DUF247)-RELATED-RELATED"/>
    <property type="match status" value="1"/>
</dbReference>
<dbReference type="EMBL" id="JAVXUP010004011">
    <property type="protein sequence ID" value="KAK2997737.1"/>
    <property type="molecule type" value="Genomic_DNA"/>
</dbReference>
<gene>
    <name evidence="2" type="ORF">RJ639_026043</name>
</gene>
<comment type="caution">
    <text evidence="2">The sequence shown here is derived from an EMBL/GenBank/DDBJ whole genome shotgun (WGS) entry which is preliminary data.</text>
</comment>
<dbReference type="Proteomes" id="UP001188597">
    <property type="component" value="Unassembled WGS sequence"/>
</dbReference>
<keyword evidence="1" id="KW-1133">Transmembrane helix</keyword>
<keyword evidence="1" id="KW-0812">Transmembrane</keyword>
<accession>A0AA89ACC6</accession>
<organism evidence="2 3">
    <name type="scientific">Escallonia herrerae</name>
    <dbReference type="NCBI Taxonomy" id="1293975"/>
    <lineage>
        <taxon>Eukaryota</taxon>
        <taxon>Viridiplantae</taxon>
        <taxon>Streptophyta</taxon>
        <taxon>Embryophyta</taxon>
        <taxon>Tracheophyta</taxon>
        <taxon>Spermatophyta</taxon>
        <taxon>Magnoliopsida</taxon>
        <taxon>eudicotyledons</taxon>
        <taxon>Gunneridae</taxon>
        <taxon>Pentapetalae</taxon>
        <taxon>asterids</taxon>
        <taxon>campanulids</taxon>
        <taxon>Escalloniales</taxon>
        <taxon>Escalloniaceae</taxon>
        <taxon>Escallonia</taxon>
    </lineage>
</organism>